<dbReference type="PANTHER" id="PTHR43845">
    <property type="entry name" value="BLR5969 PROTEIN"/>
    <property type="match status" value="1"/>
</dbReference>
<name>A0A4S3J8W5_9EURO</name>
<evidence type="ECO:0008006" key="4">
    <source>
        <dbReference type="Google" id="ProtNLM"/>
    </source>
</evidence>
<accession>A0A4S3J8W5</accession>
<proteinExistence type="predicted"/>
<dbReference type="EMBL" id="SOSA01000496">
    <property type="protein sequence ID" value="THC90657.1"/>
    <property type="molecule type" value="Genomic_DNA"/>
</dbReference>
<dbReference type="AlphaFoldDB" id="A0A4S3J8W5"/>
<reference evidence="2 3" key="1">
    <citation type="submission" date="2019-03" db="EMBL/GenBank/DDBJ databases">
        <title>The genome sequence of a newly discovered highly antifungal drug resistant Aspergillus species, Aspergillus tanneri NIH 1004.</title>
        <authorList>
            <person name="Mounaud S."/>
            <person name="Singh I."/>
            <person name="Joardar V."/>
            <person name="Pakala S."/>
            <person name="Pakala S."/>
            <person name="Venepally P."/>
            <person name="Hoover J."/>
            <person name="Nierman W."/>
            <person name="Chung J."/>
            <person name="Losada L."/>
        </authorList>
    </citation>
    <scope>NUCLEOTIDE SEQUENCE [LARGE SCALE GENOMIC DNA]</scope>
    <source>
        <strain evidence="2 3">NIH1004</strain>
    </source>
</reference>
<feature type="region of interest" description="Disordered" evidence="1">
    <location>
        <begin position="1"/>
        <end position="25"/>
    </location>
</feature>
<evidence type="ECO:0000313" key="3">
    <source>
        <dbReference type="Proteomes" id="UP000308092"/>
    </source>
</evidence>
<dbReference type="SUPFAM" id="SSF56801">
    <property type="entry name" value="Acetyl-CoA synthetase-like"/>
    <property type="match status" value="1"/>
</dbReference>
<dbReference type="STRING" id="1220188.A0A4S3J8W5"/>
<evidence type="ECO:0000313" key="2">
    <source>
        <dbReference type="EMBL" id="THC90657.1"/>
    </source>
</evidence>
<gene>
    <name evidence="2" type="ORF">EYZ11_009882</name>
</gene>
<comment type="caution">
    <text evidence="2">The sequence shown here is derived from an EMBL/GenBank/DDBJ whole genome shotgun (WGS) entry which is preliminary data.</text>
</comment>
<evidence type="ECO:0000256" key="1">
    <source>
        <dbReference type="SAM" id="MobiDB-lite"/>
    </source>
</evidence>
<dbReference type="VEuPathDB" id="FungiDB:EYZ11_009882"/>
<dbReference type="PANTHER" id="PTHR43845:SF1">
    <property type="entry name" value="BLR5969 PROTEIN"/>
    <property type="match status" value="1"/>
</dbReference>
<dbReference type="Proteomes" id="UP000308092">
    <property type="component" value="Unassembled WGS sequence"/>
</dbReference>
<dbReference type="Gene3D" id="3.40.50.12780">
    <property type="entry name" value="N-terminal domain of ligase-like"/>
    <property type="match status" value="1"/>
</dbReference>
<dbReference type="InterPro" id="IPR042099">
    <property type="entry name" value="ANL_N_sf"/>
</dbReference>
<sequence>MYFERNTPVGRCYAPTPENHPPPAPSGPYTMAKYYTLSDILAIAKVHPFYSDTKYPPTREDLPSVLAASKNDGISVDLKSFPLTKKSTLYQEIARLTADTNPHNGYRQNTYISTTGGGSGGPPMVFATDSGENRQQRATIGALMRAFRVIEPGDWVLSMHVSGSFYRALDLTTEICEHAGASVLCAGPEMAHQAMIDAIVHYRVNVVAGDAGQVVQLAKYVAALDTSQKGSIRLTKFLYTSEPMTLAQQRFINSVFGDVLIYSVIGSAEAGPWAVSIPSLTGHTAENYADFIFDTRTMLLEVFPLYIEDEDADANHVESAPCVPDGEKGILVQTSLQRLRNPLVRYVCGDLASVHPLPQKVHGDLLEEEAQYYKVVRIYGRDRRISFDWYGEYFEFQGIQALMRTEAWGILQWQVILRHKEDNDMDVLLEVRILRAPHRDGDFINEQELTRKIKHFFMVFDFNEDLFELIYLSDFDGFVRSTTGRKVLNFVDWTHCIN</sequence>
<keyword evidence="3" id="KW-1185">Reference proteome</keyword>
<protein>
    <recommendedName>
        <fullName evidence="4">AMP-dependent synthetase/ligase domain-containing protein</fullName>
    </recommendedName>
</protein>
<organism evidence="2 3">
    <name type="scientific">Aspergillus tanneri</name>
    <dbReference type="NCBI Taxonomy" id="1220188"/>
    <lineage>
        <taxon>Eukaryota</taxon>
        <taxon>Fungi</taxon>
        <taxon>Dikarya</taxon>
        <taxon>Ascomycota</taxon>
        <taxon>Pezizomycotina</taxon>
        <taxon>Eurotiomycetes</taxon>
        <taxon>Eurotiomycetidae</taxon>
        <taxon>Eurotiales</taxon>
        <taxon>Aspergillaceae</taxon>
        <taxon>Aspergillus</taxon>
        <taxon>Aspergillus subgen. Circumdati</taxon>
    </lineage>
</organism>